<name>A0A2P1GMW3_9RHAB</name>
<evidence type="ECO:0000256" key="1">
    <source>
        <dbReference type="SAM" id="Phobius"/>
    </source>
</evidence>
<dbReference type="EMBL" id="MG600017">
    <property type="protein sequence ID" value="AVM87308.1"/>
    <property type="molecule type" value="Viral_cRNA"/>
</dbReference>
<keyword evidence="1" id="KW-0472">Membrane</keyword>
<organism evidence="2">
    <name type="scientific">Wenling dimarhabdovirus 8</name>
    <dbReference type="NCBI Taxonomy" id="2116361"/>
    <lineage>
        <taxon>Viruses</taxon>
        <taxon>Riboviria</taxon>
        <taxon>Orthornavirae</taxon>
        <taxon>Negarnaviricota</taxon>
        <taxon>Haploviricotina</taxon>
        <taxon>Monjiviricetes</taxon>
        <taxon>Mononegavirales</taxon>
        <taxon>Rhabdoviridae</taxon>
        <taxon>Rhabdoviridae incertae sedis</taxon>
        <taxon>Alphaplatrhavirus</taxon>
        <taxon>Alphaplatrhavirus acutispina</taxon>
    </lineage>
</organism>
<protein>
    <submittedName>
        <fullName evidence="2">Uncharacterized protein</fullName>
    </submittedName>
</protein>
<feature type="transmembrane region" description="Helical" evidence="1">
    <location>
        <begin position="70"/>
        <end position="91"/>
    </location>
</feature>
<keyword evidence="1" id="KW-0812">Transmembrane</keyword>
<keyword evidence="1" id="KW-1133">Transmembrane helix</keyword>
<reference evidence="2" key="1">
    <citation type="journal article" date="2018" name="Nature">
        <title>The evolutionary history of vertebrate RNA viruses.</title>
        <authorList>
            <person name="Shi M."/>
            <person name="Lin X.D."/>
            <person name="Chen X."/>
            <person name="Tian J.H."/>
            <person name="Chen L.J."/>
            <person name="Li K."/>
            <person name="Wang W."/>
            <person name="Eden J.S."/>
            <person name="Shen J.J."/>
            <person name="Liu L."/>
            <person name="Holmes E.C."/>
            <person name="Zhang Y.Z."/>
        </authorList>
    </citation>
    <scope>NUCLEOTIDE SEQUENCE</scope>
    <source>
        <strain evidence="2">DHBYCGS131</strain>
    </source>
</reference>
<accession>A0A2P1GMW3</accession>
<proteinExistence type="predicted"/>
<evidence type="ECO:0000313" key="2">
    <source>
        <dbReference type="EMBL" id="AVM87308.1"/>
    </source>
</evidence>
<sequence>MSRSLIHLPFFTLAILVFDAREGLGAPLSEGKSDEGSVADNLASATKEEINALAAAWSSILQQLSYQVPAIGYLIFCFTVIWLSLIGLLLWKSGCLGACKKKVKEHAHRRMERSLRQI</sequence>